<keyword evidence="3" id="KW-1185">Reference proteome</keyword>
<dbReference type="eggNOG" id="ENOG5032UGF">
    <property type="taxonomic scope" value="Bacteria"/>
</dbReference>
<evidence type="ECO:0008006" key="4">
    <source>
        <dbReference type="Google" id="ProtNLM"/>
    </source>
</evidence>
<dbReference type="InterPro" id="IPR009989">
    <property type="entry name" value="TrbM"/>
</dbReference>
<comment type="caution">
    <text evidence="2">The sequence shown here is derived from an EMBL/GenBank/DDBJ whole genome shotgun (WGS) entry which is preliminary data.</text>
</comment>
<organism evidence="2 3">
    <name type="scientific">Simonsiella muelleri ATCC 29453</name>
    <dbReference type="NCBI Taxonomy" id="641147"/>
    <lineage>
        <taxon>Bacteria</taxon>
        <taxon>Pseudomonadati</taxon>
        <taxon>Pseudomonadota</taxon>
        <taxon>Betaproteobacteria</taxon>
        <taxon>Neisseriales</taxon>
        <taxon>Neisseriaceae</taxon>
        <taxon>Simonsiella</taxon>
    </lineage>
</organism>
<accession>V9HL18</accession>
<dbReference type="KEGG" id="smur:BWP33_12185"/>
<dbReference type="HOGENOM" id="CLU_100129_0_0_4"/>
<feature type="signal peptide" evidence="1">
    <location>
        <begin position="1"/>
        <end position="24"/>
    </location>
</feature>
<keyword evidence="1" id="KW-0732">Signal</keyword>
<reference evidence="2 3" key="2">
    <citation type="submission" date="2011-10" db="EMBL/GenBank/DDBJ databases">
        <title>The Genome Sequence of Simonsiella muelleri ATCC 29453.</title>
        <authorList>
            <consortium name="The Broad Institute Genome Sequencing Platform"/>
            <consortium name="The Broad Institute Genome Sequencing Center for Infectious Disease"/>
            <person name="Earl A."/>
            <person name="Ward D."/>
            <person name="Feldgarden M."/>
            <person name="Gevers D."/>
            <person name="Izard J."/>
            <person name="Baranova O.V."/>
            <person name="Blanton J.M."/>
            <person name="Tanner A.C."/>
            <person name="Dewhirst F."/>
            <person name="Young S.K."/>
            <person name="Zeng Q."/>
            <person name="Gargeya S."/>
            <person name="Fitzgerald M."/>
            <person name="Haas B."/>
            <person name="Abouelleil A."/>
            <person name="Alvarado L."/>
            <person name="Arachchi H.M."/>
            <person name="Berlin A."/>
            <person name="Brown A."/>
            <person name="Chapman S.B."/>
            <person name="Chen Z."/>
            <person name="Dunbar C."/>
            <person name="Freedman E."/>
            <person name="Gearin G."/>
            <person name="Goldberg J."/>
            <person name="Griggs A."/>
            <person name="Gujja S."/>
            <person name="Heiman D."/>
            <person name="Howarth C."/>
            <person name="Larson L."/>
            <person name="Lui A."/>
            <person name="MacDonald P.J.P."/>
            <person name="Montmayeur A."/>
            <person name="Murphy C."/>
            <person name="Neiman D."/>
            <person name="Pearson M."/>
            <person name="Priest M."/>
            <person name="Roberts A."/>
            <person name="Saif S."/>
            <person name="Shea T."/>
            <person name="Shenoy N."/>
            <person name="Sisk P."/>
            <person name="Stolte C."/>
            <person name="Sykes S."/>
            <person name="Wortman J."/>
            <person name="Nusbaum C."/>
            <person name="Birren B."/>
        </authorList>
    </citation>
    <scope>NUCLEOTIDE SEQUENCE [LARGE SCALE GENOMIC DNA]</scope>
    <source>
        <strain evidence="2 3">ATCC 29453</strain>
    </source>
</reference>
<protein>
    <recommendedName>
        <fullName evidence="4">TrbM protein</fullName>
    </recommendedName>
</protein>
<dbReference type="KEGG" id="smur:BWP33_03775"/>
<dbReference type="OrthoDB" id="9784009at2"/>
<dbReference type="EMBL" id="ADCY02000053">
    <property type="protein sequence ID" value="EFG30026.1"/>
    <property type="molecule type" value="Genomic_DNA"/>
</dbReference>
<name>V9HL18_9NEIS</name>
<dbReference type="STRING" id="641147.HMPREF9021_02094"/>
<dbReference type="Proteomes" id="UP000017813">
    <property type="component" value="Unassembled WGS sequence"/>
</dbReference>
<proteinExistence type="predicted"/>
<gene>
    <name evidence="2" type="ORF">HMPREF9021_02094</name>
</gene>
<evidence type="ECO:0000313" key="2">
    <source>
        <dbReference type="EMBL" id="EFG30026.1"/>
    </source>
</evidence>
<evidence type="ECO:0000256" key="1">
    <source>
        <dbReference type="SAM" id="SignalP"/>
    </source>
</evidence>
<reference evidence="2 3" key="1">
    <citation type="submission" date="2010-03" db="EMBL/GenBank/DDBJ databases">
        <authorList>
            <consortium name="The Broad Institute Genome Sequencing Platform"/>
            <person name="Ward D."/>
            <person name="Earl A."/>
            <person name="Feldgarden M."/>
            <person name="Gevers D."/>
            <person name="Young S."/>
            <person name="Zeng Q."/>
            <person name="Koehrsen M."/>
            <person name="Alvarado L."/>
            <person name="Berlin A.M."/>
            <person name="Borenstein D."/>
            <person name="Chapman S.B."/>
            <person name="Chen Z."/>
            <person name="Engels R."/>
            <person name="Freedman E."/>
            <person name="Gellesch M."/>
            <person name="Goldberg J."/>
            <person name="Griggs A."/>
            <person name="Gujja S."/>
            <person name="Heilman E.R."/>
            <person name="Heiman D.I."/>
            <person name="Hepburn T.A."/>
            <person name="Howarth C."/>
            <person name="Jen D."/>
            <person name="Larson L."/>
            <person name="Mehta T."/>
            <person name="Park D."/>
            <person name="Pearson M."/>
            <person name="Richards J."/>
            <person name="Roberts A."/>
            <person name="Saif S."/>
            <person name="Shea T.D."/>
            <person name="Shenoy N."/>
            <person name="Sisk P."/>
            <person name="Stolte C."/>
            <person name="Sykes S.N."/>
            <person name="Walk T."/>
            <person name="White J."/>
            <person name="Yandava C."/>
            <person name="Izard J."/>
            <person name="Baranova O.V."/>
            <person name="Blanton J.M."/>
            <person name="Tanner A.C."/>
            <person name="Dewhirst F."/>
            <person name="Haas B."/>
            <person name="Nusbaum C."/>
            <person name="Birren B."/>
        </authorList>
    </citation>
    <scope>NUCLEOTIDE SEQUENCE [LARGE SCALE GENOMIC DNA]</scope>
    <source>
        <strain evidence="2 3">ATCC 29453</strain>
    </source>
</reference>
<feature type="chain" id="PRO_5030178966" description="TrbM protein" evidence="1">
    <location>
        <begin position="25"/>
        <end position="186"/>
    </location>
</feature>
<dbReference type="Pfam" id="PF07424">
    <property type="entry name" value="TrbM"/>
    <property type="match status" value="1"/>
</dbReference>
<dbReference type="AlphaFoldDB" id="V9HL18"/>
<sequence length="186" mass="20696">MKMKKLLVVTAVSATFFVPLSAHADDLLTGDTRLACEAILCLSSAERPNECAESLHRYFSIKLKKPYKTIQARKDFLNLCPSSREPNMPQLVNALAKGAGRCDAAELNKIGHYVGLGQNRRFVVSKTKPSYCAAYENHEWTTVKTELQTVYCTRMVRSIGGFGGSLSHSQPHTEKYACGHKWVDVK</sequence>
<dbReference type="RefSeq" id="WP_002642802.1">
    <property type="nucleotide sequence ID" value="NZ_CP019448.1"/>
</dbReference>
<evidence type="ECO:0000313" key="3">
    <source>
        <dbReference type="Proteomes" id="UP000017813"/>
    </source>
</evidence>